<dbReference type="Pfam" id="PF13308">
    <property type="entry name" value="YARHG"/>
    <property type="match status" value="1"/>
</dbReference>
<dbReference type="Pfam" id="PF08239">
    <property type="entry name" value="SH3_3"/>
    <property type="match status" value="1"/>
</dbReference>
<feature type="signal peptide" evidence="1">
    <location>
        <begin position="1"/>
        <end position="19"/>
    </location>
</feature>
<dbReference type="InterPro" id="IPR011600">
    <property type="entry name" value="Pept_C14_caspase"/>
</dbReference>
<dbReference type="SUPFAM" id="SSF52129">
    <property type="entry name" value="Caspase-like"/>
    <property type="match status" value="1"/>
</dbReference>
<dbReference type="InterPro" id="IPR052039">
    <property type="entry name" value="Caspase-related_regulators"/>
</dbReference>
<dbReference type="AlphaFoldDB" id="A0A8J3GX79"/>
<dbReference type="EMBL" id="BNCJ01000005">
    <property type="protein sequence ID" value="GHF51214.1"/>
    <property type="molecule type" value="Genomic_DNA"/>
</dbReference>
<dbReference type="GO" id="GO:0006508">
    <property type="term" value="P:proteolysis"/>
    <property type="evidence" value="ECO:0007669"/>
    <property type="project" value="InterPro"/>
</dbReference>
<dbReference type="PANTHER" id="PTHR22576">
    <property type="entry name" value="MUCOSA ASSOCIATED LYMPHOID TISSUE LYMPHOMA TRANSLOCATION PROTEIN 1/PARACASPASE"/>
    <property type="match status" value="1"/>
</dbReference>
<comment type="caution">
    <text evidence="3">The sequence shown here is derived from an EMBL/GenBank/DDBJ whole genome shotgun (WGS) entry which is preliminary data.</text>
</comment>
<protein>
    <recommendedName>
        <fullName evidence="2">YARHG domain-containing protein</fullName>
    </recommendedName>
</protein>
<dbReference type="PANTHER" id="PTHR22576:SF37">
    <property type="entry name" value="MUCOSA-ASSOCIATED LYMPHOID TISSUE LYMPHOMA TRANSLOCATION PROTEIN 1"/>
    <property type="match status" value="1"/>
</dbReference>
<keyword evidence="4" id="KW-1185">Reference proteome</keyword>
<dbReference type="SMART" id="SM01324">
    <property type="entry name" value="YARHG"/>
    <property type="match status" value="1"/>
</dbReference>
<sequence length="402" mass="43279">MKFLLACLLLIATALPGLAEKRALVLGNGAYPSNPLDNATNDARDVAAKLRQMGFVVHEGIDLPRAEAMRAVQDFADELDRDDVALFYYAGHAAQIGSDNFLMPVDAGFGTEDELKASAIRMQSILSTIGERSNTRVIILDACRDNPFVNRSASRSGAVRSGLGRMEAGIGSFIAFSTDPNNVASDGAGRNSPFTAALLRHMATPGADIHAIMRNVRAEVRQVTRDTQIPWENSSLIEELYLGAATTAPAMQPAPAPQFSHQVAGLDPNGDGFLALRDGTTSAARRLARMTEGTRLNLLGQDGPWLLVETETGLRGWAHSNWIRPTAPAAARPATNQCEDLWYQRNAYFARHGYCFQSPRGRAAFPPANCIPGLTVAQVPLSPAERAEVERLAALEQGLGCK</sequence>
<evidence type="ECO:0000313" key="3">
    <source>
        <dbReference type="EMBL" id="GHF51214.1"/>
    </source>
</evidence>
<organism evidence="3 4">
    <name type="scientific">Seohaeicola zhoushanensis</name>
    <dbReference type="NCBI Taxonomy" id="1569283"/>
    <lineage>
        <taxon>Bacteria</taxon>
        <taxon>Pseudomonadati</taxon>
        <taxon>Pseudomonadota</taxon>
        <taxon>Alphaproteobacteria</taxon>
        <taxon>Rhodobacterales</taxon>
        <taxon>Roseobacteraceae</taxon>
        <taxon>Seohaeicola</taxon>
    </lineage>
</organism>
<name>A0A8J3GX79_9RHOB</name>
<feature type="domain" description="YARHG" evidence="2">
    <location>
        <begin position="320"/>
        <end position="397"/>
    </location>
</feature>
<dbReference type="Gene3D" id="3.40.50.1460">
    <property type="match status" value="1"/>
</dbReference>
<evidence type="ECO:0000256" key="1">
    <source>
        <dbReference type="SAM" id="SignalP"/>
    </source>
</evidence>
<reference evidence="3" key="2">
    <citation type="submission" date="2020-09" db="EMBL/GenBank/DDBJ databases">
        <authorList>
            <person name="Sun Q."/>
            <person name="Kim S."/>
        </authorList>
    </citation>
    <scope>NUCLEOTIDE SEQUENCE</scope>
    <source>
        <strain evidence="3">KCTC 42650</strain>
    </source>
</reference>
<dbReference type="Proteomes" id="UP000626220">
    <property type="component" value="Unassembled WGS sequence"/>
</dbReference>
<dbReference type="Pfam" id="PF00656">
    <property type="entry name" value="Peptidase_C14"/>
    <property type="match status" value="1"/>
</dbReference>
<dbReference type="InterPro" id="IPR003646">
    <property type="entry name" value="SH3-like_bac-type"/>
</dbReference>
<evidence type="ECO:0000259" key="2">
    <source>
        <dbReference type="SMART" id="SM01324"/>
    </source>
</evidence>
<keyword evidence="1" id="KW-0732">Signal</keyword>
<accession>A0A8J3GX79</accession>
<dbReference type="RefSeq" id="WP_189680292.1">
    <property type="nucleotide sequence ID" value="NZ_BNCJ01000005.1"/>
</dbReference>
<dbReference type="Gene3D" id="2.30.30.40">
    <property type="entry name" value="SH3 Domains"/>
    <property type="match status" value="1"/>
</dbReference>
<gene>
    <name evidence="3" type="ORF">GCM10017056_23640</name>
</gene>
<dbReference type="GO" id="GO:0004197">
    <property type="term" value="F:cysteine-type endopeptidase activity"/>
    <property type="evidence" value="ECO:0007669"/>
    <property type="project" value="InterPro"/>
</dbReference>
<dbReference type="InterPro" id="IPR029030">
    <property type="entry name" value="Caspase-like_dom_sf"/>
</dbReference>
<dbReference type="InterPro" id="IPR025582">
    <property type="entry name" value="YARHG_dom"/>
</dbReference>
<feature type="chain" id="PRO_5035320521" description="YARHG domain-containing protein" evidence="1">
    <location>
        <begin position="20"/>
        <end position="402"/>
    </location>
</feature>
<proteinExistence type="predicted"/>
<evidence type="ECO:0000313" key="4">
    <source>
        <dbReference type="Proteomes" id="UP000626220"/>
    </source>
</evidence>
<reference evidence="3" key="1">
    <citation type="journal article" date="2014" name="Int. J. Syst. Evol. Microbiol.">
        <title>Complete genome sequence of Corynebacterium casei LMG S-19264T (=DSM 44701T), isolated from a smear-ripened cheese.</title>
        <authorList>
            <consortium name="US DOE Joint Genome Institute (JGI-PGF)"/>
            <person name="Walter F."/>
            <person name="Albersmeier A."/>
            <person name="Kalinowski J."/>
            <person name="Ruckert C."/>
        </authorList>
    </citation>
    <scope>NUCLEOTIDE SEQUENCE</scope>
    <source>
        <strain evidence="3">KCTC 42650</strain>
    </source>
</reference>